<keyword evidence="2" id="KW-1185">Reference proteome</keyword>
<sequence length="103" mass="11625">TWGHLPLRHLQGQCIKDDERRSQLIASQWVGGYPNFLGGVSLLLIATKFLHHYVVQLDKKIRWVLLTGMPKSCLFNTYSTSYKGFKGVLQGQSKGGRSCRSLC</sequence>
<feature type="non-terminal residue" evidence="1">
    <location>
        <position position="1"/>
    </location>
</feature>
<proteinExistence type="predicted"/>
<reference evidence="1" key="1">
    <citation type="submission" date="2018-05" db="EMBL/GenBank/DDBJ databases">
        <title>Draft genome of Mucuna pruriens seed.</title>
        <authorList>
            <person name="Nnadi N.E."/>
            <person name="Vos R."/>
            <person name="Hasami M.H."/>
            <person name="Devisetty U.K."/>
            <person name="Aguiy J.C."/>
        </authorList>
    </citation>
    <scope>NUCLEOTIDE SEQUENCE [LARGE SCALE GENOMIC DNA]</scope>
    <source>
        <strain evidence="1">JCA_2017</strain>
    </source>
</reference>
<protein>
    <submittedName>
        <fullName evidence="1">Uncharacterized protein</fullName>
    </submittedName>
</protein>
<comment type="caution">
    <text evidence="1">The sequence shown here is derived from an EMBL/GenBank/DDBJ whole genome shotgun (WGS) entry which is preliminary data.</text>
</comment>
<accession>A0A371G9E7</accession>
<evidence type="ECO:0000313" key="1">
    <source>
        <dbReference type="EMBL" id="RDX87170.1"/>
    </source>
</evidence>
<name>A0A371G9E7_MUCPR</name>
<dbReference type="AlphaFoldDB" id="A0A371G9E7"/>
<gene>
    <name evidence="1" type="ORF">CR513_31397</name>
</gene>
<dbReference type="EMBL" id="QJKJ01006310">
    <property type="protein sequence ID" value="RDX87170.1"/>
    <property type="molecule type" value="Genomic_DNA"/>
</dbReference>
<feature type="non-terminal residue" evidence="1">
    <location>
        <position position="103"/>
    </location>
</feature>
<evidence type="ECO:0000313" key="2">
    <source>
        <dbReference type="Proteomes" id="UP000257109"/>
    </source>
</evidence>
<dbReference type="Proteomes" id="UP000257109">
    <property type="component" value="Unassembled WGS sequence"/>
</dbReference>
<organism evidence="1 2">
    <name type="scientific">Mucuna pruriens</name>
    <name type="common">Velvet bean</name>
    <name type="synonym">Dolichos pruriens</name>
    <dbReference type="NCBI Taxonomy" id="157652"/>
    <lineage>
        <taxon>Eukaryota</taxon>
        <taxon>Viridiplantae</taxon>
        <taxon>Streptophyta</taxon>
        <taxon>Embryophyta</taxon>
        <taxon>Tracheophyta</taxon>
        <taxon>Spermatophyta</taxon>
        <taxon>Magnoliopsida</taxon>
        <taxon>eudicotyledons</taxon>
        <taxon>Gunneridae</taxon>
        <taxon>Pentapetalae</taxon>
        <taxon>rosids</taxon>
        <taxon>fabids</taxon>
        <taxon>Fabales</taxon>
        <taxon>Fabaceae</taxon>
        <taxon>Papilionoideae</taxon>
        <taxon>50 kb inversion clade</taxon>
        <taxon>NPAAA clade</taxon>
        <taxon>indigoferoid/millettioid clade</taxon>
        <taxon>Phaseoleae</taxon>
        <taxon>Mucuna</taxon>
    </lineage>
</organism>